<feature type="transmembrane region" description="Helical" evidence="1">
    <location>
        <begin position="488"/>
        <end position="505"/>
    </location>
</feature>
<feature type="transmembrane region" description="Helical" evidence="1">
    <location>
        <begin position="549"/>
        <end position="571"/>
    </location>
</feature>
<organism evidence="2 3">
    <name type="scientific">Plasmodium relictum</name>
    <dbReference type="NCBI Taxonomy" id="85471"/>
    <lineage>
        <taxon>Eukaryota</taxon>
        <taxon>Sar</taxon>
        <taxon>Alveolata</taxon>
        <taxon>Apicomplexa</taxon>
        <taxon>Aconoidasida</taxon>
        <taxon>Haemosporida</taxon>
        <taxon>Plasmodiidae</taxon>
        <taxon>Plasmodium</taxon>
        <taxon>Plasmodium (Haemamoeba)</taxon>
    </lineage>
</organism>
<protein>
    <submittedName>
        <fullName evidence="2">Uncharacterized protein</fullName>
    </submittedName>
</protein>
<dbReference type="AlphaFoldDB" id="A0A1J1HE24"/>
<feature type="transmembrane region" description="Helical" evidence="1">
    <location>
        <begin position="390"/>
        <end position="409"/>
    </location>
</feature>
<dbReference type="KEGG" id="prel:PRELSG_1255700"/>
<dbReference type="Proteomes" id="UP000220158">
    <property type="component" value="Chromosome 12"/>
</dbReference>
<dbReference type="EMBL" id="LN835307">
    <property type="protein sequence ID" value="CRH01670.1"/>
    <property type="molecule type" value="Genomic_DNA"/>
</dbReference>
<proteinExistence type="predicted"/>
<keyword evidence="1" id="KW-1133">Transmembrane helix</keyword>
<keyword evidence="1" id="KW-0812">Transmembrane</keyword>
<keyword evidence="3" id="KW-1185">Reference proteome</keyword>
<dbReference type="VEuPathDB" id="PlasmoDB:PRELSG_1255700"/>
<gene>
    <name evidence="2" type="ORF">PRELSG_1255700</name>
</gene>
<sequence length="843" mass="103225">MKLFFLIHRRLKSEINNYECISNSFLIKFYLYNFSKINIDVYCKLITLLNNYENCAESNNILNVPYFKDPNLVLYNYFQFLNEQNAKKKLLNLLMLLYSRNIREYQDKKNDFYNSSIYVHNFVFRKFFDFHSSFYFNIKEKKETVSVINKYNLYTDFFLYSLDFYLFHLSKNWNILSIEKLNILSNIYSNINISRNYENPVHLEDNIKGKLYKYDKVDKMVIYKDSNNNKYETVDDTIKNVDINNNILAIFENNLNNKICLLYIYISKCIIYQTHTYIIKKRKEFQKKISINELMLNNINICKNILNHILCKSIEEQYIIYKTLKKKYNDKLLNINILKNYFNAVKFLNIINIKKYVYIIIYLYFNTFLFNKSIYYSSLIFYLLQKYNLQYTYIHNILLIKFNLFFLNYKVLNDFNKIIILDGINKYISALLISEIKKKDKTEKKNINFLFPDDFYNNIYKKEYLENLKIYHTLYNEIYNFKKNAHSFLTYFEYSIFSLFKYLYYNIPWIERNNNKKKIINFQKYYIQKNGYFVIKKYNNFYLPLSEMLLSNIILLSVYVQNCLPMLFSLIQKAHIVYTKKVKKGKPSLFCKRMISIINENGNENNSLKRKKKFLFRIFYENACNNYTYKKYTKEKVKNVNPFLTFLFYIYEMFKYKIIKNHEIEEKQPNKNKKYLEESHIFNNIKKNKNNKIQTSLTHYYISSNLKKLKDSNLFNEKNILTFYCDIYFNNNVIEVNGPKHFFIYYNFQNSYASYFNPFIIENKDIFEYNYIFPFFFNTTSVLNLKDNQNNYYLYNEKSIKKNFFLYISGYFIKHINYNDKNITDYKYLYNIIFKKKCELFFI</sequence>
<feature type="transmembrane region" description="Helical" evidence="1">
    <location>
        <begin position="356"/>
        <end position="384"/>
    </location>
</feature>
<name>A0A1J1HE24_PLARL</name>
<evidence type="ECO:0000313" key="3">
    <source>
        <dbReference type="Proteomes" id="UP000220158"/>
    </source>
</evidence>
<keyword evidence="1" id="KW-0472">Membrane</keyword>
<dbReference type="RefSeq" id="XP_028534669.1">
    <property type="nucleotide sequence ID" value="XM_028678373.1"/>
</dbReference>
<dbReference type="OrthoDB" id="372448at2759"/>
<evidence type="ECO:0000313" key="2">
    <source>
        <dbReference type="EMBL" id="CRH01670.1"/>
    </source>
</evidence>
<reference evidence="2 3" key="1">
    <citation type="submission" date="2015-04" db="EMBL/GenBank/DDBJ databases">
        <authorList>
            <consortium name="Pathogen Informatics"/>
        </authorList>
    </citation>
    <scope>NUCLEOTIDE SEQUENCE [LARGE SCALE GENOMIC DNA]</scope>
    <source>
        <strain evidence="2 3">SGS1</strain>
    </source>
</reference>
<evidence type="ECO:0000256" key="1">
    <source>
        <dbReference type="SAM" id="Phobius"/>
    </source>
</evidence>
<accession>A0A1J1HE24</accession>
<dbReference type="GeneID" id="39737801"/>